<dbReference type="InterPro" id="IPR027417">
    <property type="entry name" value="P-loop_NTPase"/>
</dbReference>
<accession>A0A3B0VQR7</accession>
<dbReference type="SMART" id="SM00962">
    <property type="entry name" value="SRP54"/>
    <property type="match status" value="1"/>
</dbReference>
<evidence type="ECO:0000256" key="8">
    <source>
        <dbReference type="ARBA" id="ARBA00022927"/>
    </source>
</evidence>
<protein>
    <recommendedName>
        <fullName evidence="3">Flagellar biosynthesis protein FlhF</fullName>
    </recommendedName>
    <alternativeName>
        <fullName evidence="13">Flagella-associated GTP-binding protein</fullName>
    </alternativeName>
</protein>
<sequence length="387" mass="42382">MQIRKFRGVDVRATLDAVREELGEDALILETRRSASGGFVEISAVIEIDEPASGKYSPGKYASYETSSPKGHSPKGHSPGGSYNAGLQSGSYGSQYISEEDGTSHVLRELRGLKDFLSVISVRDETQGGKNFLRLEQEMDKSGIDRSFIHDVLIRTITRAAEAGDGTDIDTLRSRLKSAVLGEITTKNPISDSGQTVMALVGPTGVGKTTTLAKLASIMALKKKKKVALLTMDTFRIAAVDQLRRYADIIGVPVSVAETPEEVQRLLREYKDKDLILIDTAGRGRGDTEQMQKLHALSELDVKVKFNLVLSVNTRDAYLYDTVRRFGGVNIDSITFTKLDESPEFGPILNTVLYSGKPLAFFTDGQRVPEDIEAASSKRLESLFLLN</sequence>
<dbReference type="GO" id="GO:0005886">
    <property type="term" value="C:plasma membrane"/>
    <property type="evidence" value="ECO:0007669"/>
    <property type="project" value="UniProtKB-SubCell"/>
</dbReference>
<reference evidence="17" key="1">
    <citation type="submission" date="2018-06" db="EMBL/GenBank/DDBJ databases">
        <authorList>
            <person name="Zhirakovskaya E."/>
        </authorList>
    </citation>
    <scope>NUCLEOTIDE SEQUENCE</scope>
</reference>
<evidence type="ECO:0000259" key="15">
    <source>
        <dbReference type="SMART" id="SM00382"/>
    </source>
</evidence>
<keyword evidence="9" id="KW-0342">GTP-binding</keyword>
<feature type="region of interest" description="Disordered" evidence="14">
    <location>
        <begin position="56"/>
        <end position="86"/>
    </location>
</feature>
<proteinExistence type="inferred from homology"/>
<keyword evidence="4" id="KW-0813">Transport</keyword>
<evidence type="ECO:0000313" key="17">
    <source>
        <dbReference type="EMBL" id="VAW34566.1"/>
    </source>
</evidence>
<evidence type="ECO:0000256" key="11">
    <source>
        <dbReference type="ARBA" id="ARBA00023225"/>
    </source>
</evidence>
<evidence type="ECO:0000256" key="14">
    <source>
        <dbReference type="SAM" id="MobiDB-lite"/>
    </source>
</evidence>
<comment type="subcellular location">
    <subcellularLocation>
        <location evidence="1">Cell membrane</location>
        <topology evidence="1">Peripheral membrane protein</topology>
        <orientation evidence="1">Cytoplasmic side</orientation>
    </subcellularLocation>
</comment>
<dbReference type="InterPro" id="IPR020006">
    <property type="entry name" value="FlhF"/>
</dbReference>
<dbReference type="PANTHER" id="PTHR43134:SF3">
    <property type="entry name" value="FLAGELLAR BIOSYNTHESIS PROTEIN FLHF"/>
    <property type="match status" value="1"/>
</dbReference>
<gene>
    <name evidence="17" type="ORF">MNBD_DELTA02-793</name>
</gene>
<dbReference type="InterPro" id="IPR047040">
    <property type="entry name" value="FlhF__GTPase_dom"/>
</dbReference>
<evidence type="ECO:0000256" key="10">
    <source>
        <dbReference type="ARBA" id="ARBA00023136"/>
    </source>
</evidence>
<keyword evidence="6" id="KW-0547">Nucleotide-binding</keyword>
<evidence type="ECO:0000256" key="4">
    <source>
        <dbReference type="ARBA" id="ARBA00022448"/>
    </source>
</evidence>
<feature type="compositionally biased region" description="Low complexity" evidence="14">
    <location>
        <begin position="67"/>
        <end position="82"/>
    </location>
</feature>
<dbReference type="CDD" id="cd17873">
    <property type="entry name" value="FlhF"/>
    <property type="match status" value="1"/>
</dbReference>
<dbReference type="NCBIfam" id="TIGR03499">
    <property type="entry name" value="FlhF"/>
    <property type="match status" value="1"/>
</dbReference>
<organism evidence="17">
    <name type="scientific">hydrothermal vent metagenome</name>
    <dbReference type="NCBI Taxonomy" id="652676"/>
    <lineage>
        <taxon>unclassified sequences</taxon>
        <taxon>metagenomes</taxon>
        <taxon>ecological metagenomes</taxon>
    </lineage>
</organism>
<dbReference type="Gene3D" id="1.20.120.1380">
    <property type="entry name" value="Flagellar FlhF biosynthesis protein, N domain"/>
    <property type="match status" value="1"/>
</dbReference>
<dbReference type="AlphaFoldDB" id="A0A3B0VQR7"/>
<evidence type="ECO:0000256" key="6">
    <source>
        <dbReference type="ARBA" id="ARBA00022741"/>
    </source>
</evidence>
<dbReference type="SUPFAM" id="SSF52540">
    <property type="entry name" value="P-loop containing nucleoside triphosphate hydrolases"/>
    <property type="match status" value="1"/>
</dbReference>
<feature type="domain" description="SRP54-type proteins GTP-binding" evidence="16">
    <location>
        <begin position="195"/>
        <end position="386"/>
    </location>
</feature>
<keyword evidence="17" id="KW-0966">Cell projection</keyword>
<evidence type="ECO:0000256" key="1">
    <source>
        <dbReference type="ARBA" id="ARBA00004413"/>
    </source>
</evidence>
<dbReference type="SMART" id="SM00382">
    <property type="entry name" value="AAA"/>
    <property type="match status" value="1"/>
</dbReference>
<dbReference type="Pfam" id="PF00448">
    <property type="entry name" value="SRP54"/>
    <property type="match status" value="1"/>
</dbReference>
<dbReference type="InterPro" id="IPR003593">
    <property type="entry name" value="AAA+_ATPase"/>
</dbReference>
<dbReference type="Gene3D" id="3.40.50.300">
    <property type="entry name" value="P-loop containing nucleotide triphosphate hydrolases"/>
    <property type="match status" value="1"/>
</dbReference>
<evidence type="ECO:0000256" key="5">
    <source>
        <dbReference type="ARBA" id="ARBA00022475"/>
    </source>
</evidence>
<evidence type="ECO:0000256" key="3">
    <source>
        <dbReference type="ARBA" id="ARBA00014919"/>
    </source>
</evidence>
<keyword evidence="11" id="KW-1006">Bacterial flagellum protein export</keyword>
<dbReference type="GO" id="GO:0003924">
    <property type="term" value="F:GTPase activity"/>
    <property type="evidence" value="ECO:0007669"/>
    <property type="project" value="InterPro"/>
</dbReference>
<dbReference type="GO" id="GO:0005525">
    <property type="term" value="F:GTP binding"/>
    <property type="evidence" value="ECO:0007669"/>
    <property type="project" value="UniProtKB-KW"/>
</dbReference>
<name>A0A3B0VQR7_9ZZZZ</name>
<dbReference type="GO" id="GO:0005047">
    <property type="term" value="F:signal recognition particle binding"/>
    <property type="evidence" value="ECO:0007669"/>
    <property type="project" value="TreeGrafter"/>
</dbReference>
<evidence type="ECO:0000256" key="12">
    <source>
        <dbReference type="ARBA" id="ARBA00025337"/>
    </source>
</evidence>
<comment type="similarity">
    <text evidence="2">Belongs to the GTP-binding SRP family.</text>
</comment>
<dbReference type="FunFam" id="3.40.50.300:FF:000695">
    <property type="entry name" value="Flagellar biosynthesis regulator FlhF"/>
    <property type="match status" value="1"/>
</dbReference>
<evidence type="ECO:0000256" key="13">
    <source>
        <dbReference type="ARBA" id="ARBA00030866"/>
    </source>
</evidence>
<dbReference type="EMBL" id="UOEZ01000004">
    <property type="protein sequence ID" value="VAW34566.1"/>
    <property type="molecule type" value="Genomic_DNA"/>
</dbReference>
<keyword evidence="8" id="KW-0653">Protein transport</keyword>
<dbReference type="PANTHER" id="PTHR43134">
    <property type="entry name" value="SIGNAL RECOGNITION PARTICLE RECEPTOR SUBUNIT ALPHA"/>
    <property type="match status" value="1"/>
</dbReference>
<keyword evidence="5" id="KW-1003">Cell membrane</keyword>
<evidence type="ECO:0000256" key="7">
    <source>
        <dbReference type="ARBA" id="ARBA00022795"/>
    </source>
</evidence>
<evidence type="ECO:0000259" key="16">
    <source>
        <dbReference type="SMART" id="SM00962"/>
    </source>
</evidence>
<evidence type="ECO:0000256" key="2">
    <source>
        <dbReference type="ARBA" id="ARBA00008531"/>
    </source>
</evidence>
<dbReference type="GO" id="GO:0015031">
    <property type="term" value="P:protein transport"/>
    <property type="evidence" value="ECO:0007669"/>
    <property type="project" value="UniProtKB-KW"/>
</dbReference>
<keyword evidence="17" id="KW-0282">Flagellum</keyword>
<keyword evidence="10" id="KW-0472">Membrane</keyword>
<keyword evidence="17" id="KW-0969">Cilium</keyword>
<comment type="function">
    <text evidence="12">Necessary for flagellar biosynthesis. May be involved in translocation of the flagellum.</text>
</comment>
<dbReference type="GO" id="GO:0006614">
    <property type="term" value="P:SRP-dependent cotranslational protein targeting to membrane"/>
    <property type="evidence" value="ECO:0007669"/>
    <property type="project" value="InterPro"/>
</dbReference>
<keyword evidence="7" id="KW-1005">Bacterial flagellum biogenesis</keyword>
<evidence type="ECO:0000256" key="9">
    <source>
        <dbReference type="ARBA" id="ARBA00023134"/>
    </source>
</evidence>
<dbReference type="GO" id="GO:0044781">
    <property type="term" value="P:bacterial-type flagellum organization"/>
    <property type="evidence" value="ECO:0007669"/>
    <property type="project" value="UniProtKB-KW"/>
</dbReference>
<dbReference type="InterPro" id="IPR000897">
    <property type="entry name" value="SRP54_GTPase_dom"/>
</dbReference>
<feature type="domain" description="AAA+ ATPase" evidence="15">
    <location>
        <begin position="194"/>
        <end position="330"/>
    </location>
</feature>